<accession>A0AAE9JFQ4</accession>
<sequence>MVSCWSEADPPLASRWSAAGPPLPLVSRWSAAGLPLIRRWSDAGPPLVSCWSAADEPLVTRCRWSAAGLPLVRRWSAAGPPLISHWPAAGPQLVRSWSATGPPLVNSWSAAGKPLVSEKYRLEKKSIIPEIPNLRKSTEDDSDVEEPVDTEYQDQSGANFTLKDLEDAWDRTLIKKYPGIQHEADMNKRNWKKDLVQDSDEEKQNWKEDLVQDSDKEKQNCFDIKDVVNNVAAGRCPNRGHCTFFRRLALTFLRYLRSFSLAARERS</sequence>
<reference evidence="1 2" key="1">
    <citation type="submission" date="2022-04" db="EMBL/GenBank/DDBJ databases">
        <title>Chromosome-level reference genomes for two strains of Caenorhabditis briggsae: an improved platform for comparative genomics.</title>
        <authorList>
            <person name="Stevens L."/>
            <person name="Andersen E."/>
        </authorList>
    </citation>
    <scope>NUCLEOTIDE SEQUENCE [LARGE SCALE GENOMIC DNA]</scope>
    <source>
        <strain evidence="1">VX34</strain>
        <tissue evidence="1">Whole-organism</tissue>
    </source>
</reference>
<dbReference type="Proteomes" id="UP000829354">
    <property type="component" value="Chromosome IV"/>
</dbReference>
<dbReference type="AlphaFoldDB" id="A0AAE9JFQ4"/>
<evidence type="ECO:0000313" key="1">
    <source>
        <dbReference type="EMBL" id="UMM26759.1"/>
    </source>
</evidence>
<evidence type="ECO:0000313" key="2">
    <source>
        <dbReference type="Proteomes" id="UP000829354"/>
    </source>
</evidence>
<organism evidence="1 2">
    <name type="scientific">Caenorhabditis briggsae</name>
    <dbReference type="NCBI Taxonomy" id="6238"/>
    <lineage>
        <taxon>Eukaryota</taxon>
        <taxon>Metazoa</taxon>
        <taxon>Ecdysozoa</taxon>
        <taxon>Nematoda</taxon>
        <taxon>Chromadorea</taxon>
        <taxon>Rhabditida</taxon>
        <taxon>Rhabditina</taxon>
        <taxon>Rhabditomorpha</taxon>
        <taxon>Rhabditoidea</taxon>
        <taxon>Rhabditidae</taxon>
        <taxon>Peloderinae</taxon>
        <taxon>Caenorhabditis</taxon>
    </lineage>
</organism>
<protein>
    <submittedName>
        <fullName evidence="1">Uncharacterized protein</fullName>
    </submittedName>
</protein>
<dbReference type="EMBL" id="CP092623">
    <property type="protein sequence ID" value="UMM26759.1"/>
    <property type="molecule type" value="Genomic_DNA"/>
</dbReference>
<name>A0AAE9JFQ4_CAEBR</name>
<gene>
    <name evidence="1" type="ORF">L5515_010326</name>
</gene>
<keyword evidence="2" id="KW-1185">Reference proteome</keyword>
<proteinExistence type="predicted"/>